<keyword evidence="3" id="KW-0804">Transcription</keyword>
<evidence type="ECO:0000256" key="2">
    <source>
        <dbReference type="ARBA" id="ARBA00023125"/>
    </source>
</evidence>
<dbReference type="InterPro" id="IPR036693">
    <property type="entry name" value="TF_LuxR_autoind-bd_dom_sf"/>
</dbReference>
<evidence type="ECO:0000313" key="6">
    <source>
        <dbReference type="Proteomes" id="UP000192273"/>
    </source>
</evidence>
<sequence>MIEAARVNTLLNAATIEELWDHHTQFMAEYGFDRLIYGYTRYRTATSLGDPDDFLMLTNHDPCYTNVFVGEGLYFNAPMVRWALENEGACSWSVLRHMTDSGTLTPQERRVVEFNHAHGVTAGYSISFKSFSPRTKGAIALTARKGVTQSEVDDLWERCGEQILALNNVAHLRILSLPYCAPGRALTLRQRQVLGWVGDGKTIQDTATIMGLTPATVEKHLRLARQALSVETTAQAVLKAAFQNQIFFIEK</sequence>
<dbReference type="Gene3D" id="3.30.450.80">
    <property type="entry name" value="Transcription factor LuxR-like, autoinducer-binding domain"/>
    <property type="match status" value="1"/>
</dbReference>
<dbReference type="EMBL" id="CP020474">
    <property type="protein sequence ID" value="ARE81660.1"/>
    <property type="molecule type" value="Genomic_DNA"/>
</dbReference>
<dbReference type="AlphaFoldDB" id="A0A1V0RIR9"/>
<reference evidence="5 6" key="1">
    <citation type="submission" date="2017-03" db="EMBL/GenBank/DDBJ databases">
        <title>Genome Sequence of Roseovarius mucosus strain SMR3 Isolated from a culture of the Diatom Skeletonema marinoi.</title>
        <authorList>
            <person name="Topel M."/>
            <person name="Pinder M."/>
            <person name="Johansson O.N."/>
            <person name="Kourtchenko O."/>
            <person name="Godhe A."/>
            <person name="Clarke A.K."/>
        </authorList>
    </citation>
    <scope>NUCLEOTIDE SEQUENCE [LARGE SCALE GENOMIC DNA]</scope>
    <source>
        <strain evidence="5 6">SMR3</strain>
    </source>
</reference>
<dbReference type="InterPro" id="IPR036388">
    <property type="entry name" value="WH-like_DNA-bd_sf"/>
</dbReference>
<dbReference type="SUPFAM" id="SSF75516">
    <property type="entry name" value="Pheromone-binding domain of LuxR-like quorum-sensing transcription factors"/>
    <property type="match status" value="1"/>
</dbReference>
<dbReference type="Proteomes" id="UP000192273">
    <property type="component" value="Chromosome"/>
</dbReference>
<name>A0A1V0RIR9_9RHOB</name>
<evidence type="ECO:0000313" key="5">
    <source>
        <dbReference type="EMBL" id="ARE81660.1"/>
    </source>
</evidence>
<evidence type="ECO:0000259" key="4">
    <source>
        <dbReference type="PROSITE" id="PS50043"/>
    </source>
</evidence>
<evidence type="ECO:0000256" key="1">
    <source>
        <dbReference type="ARBA" id="ARBA00023015"/>
    </source>
</evidence>
<dbReference type="GO" id="GO:0006355">
    <property type="term" value="P:regulation of DNA-templated transcription"/>
    <property type="evidence" value="ECO:0007669"/>
    <property type="project" value="InterPro"/>
</dbReference>
<organism evidence="5 6">
    <name type="scientific">Roseovarius mucosus</name>
    <dbReference type="NCBI Taxonomy" id="215743"/>
    <lineage>
        <taxon>Bacteria</taxon>
        <taxon>Pseudomonadati</taxon>
        <taxon>Pseudomonadota</taxon>
        <taxon>Alphaproteobacteria</taxon>
        <taxon>Rhodobacterales</taxon>
        <taxon>Roseobacteraceae</taxon>
        <taxon>Roseovarius</taxon>
    </lineage>
</organism>
<dbReference type="RefSeq" id="WP_008280915.1">
    <property type="nucleotide sequence ID" value="NZ_CP020474.1"/>
</dbReference>
<dbReference type="InterPro" id="IPR016032">
    <property type="entry name" value="Sig_transdc_resp-reg_C-effctor"/>
</dbReference>
<dbReference type="InterPro" id="IPR005143">
    <property type="entry name" value="TF_LuxR_autoind-bd_dom"/>
</dbReference>
<dbReference type="Gene3D" id="1.10.10.10">
    <property type="entry name" value="Winged helix-like DNA-binding domain superfamily/Winged helix DNA-binding domain"/>
    <property type="match status" value="1"/>
</dbReference>
<feature type="domain" description="HTH luxR-type" evidence="4">
    <location>
        <begin position="179"/>
        <end position="244"/>
    </location>
</feature>
<dbReference type="KEGG" id="rmm:ROSMUCSMR3_00149"/>
<accession>A0A1V0RIR9</accession>
<dbReference type="OrthoDB" id="3679796at2"/>
<proteinExistence type="predicted"/>
<dbReference type="GO" id="GO:0003677">
    <property type="term" value="F:DNA binding"/>
    <property type="evidence" value="ECO:0007669"/>
    <property type="project" value="UniProtKB-KW"/>
</dbReference>
<protein>
    <submittedName>
        <fullName evidence="5">Transcriptional activator protein LuxR</fullName>
    </submittedName>
</protein>
<keyword evidence="1" id="KW-0805">Transcription regulation</keyword>
<evidence type="ECO:0000256" key="3">
    <source>
        <dbReference type="ARBA" id="ARBA00023163"/>
    </source>
</evidence>
<dbReference type="Pfam" id="PF00196">
    <property type="entry name" value="GerE"/>
    <property type="match status" value="1"/>
</dbReference>
<dbReference type="SUPFAM" id="SSF46894">
    <property type="entry name" value="C-terminal effector domain of the bipartite response regulators"/>
    <property type="match status" value="1"/>
</dbReference>
<dbReference type="CDD" id="cd06170">
    <property type="entry name" value="LuxR_C_like"/>
    <property type="match status" value="1"/>
</dbReference>
<dbReference type="Pfam" id="PF03472">
    <property type="entry name" value="Autoind_bind"/>
    <property type="match status" value="1"/>
</dbReference>
<keyword evidence="6" id="KW-1185">Reference proteome</keyword>
<dbReference type="PROSITE" id="PS50043">
    <property type="entry name" value="HTH_LUXR_2"/>
    <property type="match status" value="1"/>
</dbReference>
<keyword evidence="2" id="KW-0238">DNA-binding</keyword>
<dbReference type="SMART" id="SM00421">
    <property type="entry name" value="HTH_LUXR"/>
    <property type="match status" value="1"/>
</dbReference>
<dbReference type="InterPro" id="IPR000792">
    <property type="entry name" value="Tscrpt_reg_LuxR_C"/>
</dbReference>
<gene>
    <name evidence="5" type="primary">luxR</name>
    <name evidence="5" type="ORF">ROSMUCSMR3_00149</name>
</gene>